<protein>
    <submittedName>
        <fullName evidence="1">Uncharacterized protein</fullName>
    </submittedName>
</protein>
<dbReference type="AlphaFoldDB" id="A0A2I0AI29"/>
<evidence type="ECO:0000313" key="2">
    <source>
        <dbReference type="Proteomes" id="UP000236161"/>
    </source>
</evidence>
<dbReference type="Proteomes" id="UP000236161">
    <property type="component" value="Unassembled WGS sequence"/>
</dbReference>
<organism evidence="1 2">
    <name type="scientific">Apostasia shenzhenica</name>
    <dbReference type="NCBI Taxonomy" id="1088818"/>
    <lineage>
        <taxon>Eukaryota</taxon>
        <taxon>Viridiplantae</taxon>
        <taxon>Streptophyta</taxon>
        <taxon>Embryophyta</taxon>
        <taxon>Tracheophyta</taxon>
        <taxon>Spermatophyta</taxon>
        <taxon>Magnoliopsida</taxon>
        <taxon>Liliopsida</taxon>
        <taxon>Asparagales</taxon>
        <taxon>Orchidaceae</taxon>
        <taxon>Apostasioideae</taxon>
        <taxon>Apostasia</taxon>
    </lineage>
</organism>
<dbReference type="EMBL" id="KZ451980">
    <property type="protein sequence ID" value="PKA55213.1"/>
    <property type="molecule type" value="Genomic_DNA"/>
</dbReference>
<evidence type="ECO:0000313" key="1">
    <source>
        <dbReference type="EMBL" id="PKA55213.1"/>
    </source>
</evidence>
<accession>A0A2I0AI29</accession>
<gene>
    <name evidence="1" type="ORF">AXF42_Ash003850</name>
</gene>
<reference evidence="1 2" key="1">
    <citation type="journal article" date="2017" name="Nature">
        <title>The Apostasia genome and the evolution of orchids.</title>
        <authorList>
            <person name="Zhang G.Q."/>
            <person name="Liu K.W."/>
            <person name="Li Z."/>
            <person name="Lohaus R."/>
            <person name="Hsiao Y.Y."/>
            <person name="Niu S.C."/>
            <person name="Wang J.Y."/>
            <person name="Lin Y.C."/>
            <person name="Xu Q."/>
            <person name="Chen L.J."/>
            <person name="Yoshida K."/>
            <person name="Fujiwara S."/>
            <person name="Wang Z.W."/>
            <person name="Zhang Y.Q."/>
            <person name="Mitsuda N."/>
            <person name="Wang M."/>
            <person name="Liu G.H."/>
            <person name="Pecoraro L."/>
            <person name="Huang H.X."/>
            <person name="Xiao X.J."/>
            <person name="Lin M."/>
            <person name="Wu X.Y."/>
            <person name="Wu W.L."/>
            <person name="Chen Y.Y."/>
            <person name="Chang S.B."/>
            <person name="Sakamoto S."/>
            <person name="Ohme-Takagi M."/>
            <person name="Yagi M."/>
            <person name="Zeng S.J."/>
            <person name="Shen C.Y."/>
            <person name="Yeh C.M."/>
            <person name="Luo Y.B."/>
            <person name="Tsai W.C."/>
            <person name="Van de Peer Y."/>
            <person name="Liu Z.J."/>
        </authorList>
    </citation>
    <scope>NUCLEOTIDE SEQUENCE [LARGE SCALE GENOMIC DNA]</scope>
    <source>
        <strain evidence="2">cv. Shenzhen</strain>
        <tissue evidence="1">Stem</tissue>
    </source>
</reference>
<sequence>MGDFLGSPHVAFFFWKKSRELSVLGQERRRDGRRTGKPSCCAGVPENHFERNKFCFGA</sequence>
<name>A0A2I0AI29_9ASPA</name>
<proteinExistence type="predicted"/>
<keyword evidence="2" id="KW-1185">Reference proteome</keyword>